<evidence type="ECO:0000313" key="3">
    <source>
        <dbReference type="Proteomes" id="UP000261340"/>
    </source>
</evidence>
<reference evidence="2" key="1">
    <citation type="submission" date="2025-08" db="UniProtKB">
        <authorList>
            <consortium name="Ensembl"/>
        </authorList>
    </citation>
    <scope>IDENTIFICATION</scope>
</reference>
<evidence type="ECO:0000313" key="2">
    <source>
        <dbReference type="Ensembl" id="ENSACIP00000028800.1"/>
    </source>
</evidence>
<accession>A0A3Q0SV64</accession>
<sequence length="276" mass="30844">MPQEKSHRIPKPSGDFVARHGTGWHHKVNMWPASEVTDLSHKFVIPEGRPDKRFVLLIGASHLRSFADGIVKVSNGCIDFGVICTPGACAAKLRQEVLHAVVPREPDAVCVMAPSNNLTASINPEEVGQEFEQYLLAVCRHWPKDSIAVFCTGMVPYQFLELSAPKPLVQNQAAPPYKPRFVPRVLVKGVESVPPPPLQKSFTYASSGKKFLVYLSVNNHYKYLIFSPSALEDVHTGNETKPVEHPKKQAASRTRRWRQQVCKTIKRVNLSKHQLA</sequence>
<feature type="compositionally biased region" description="Basic residues" evidence="1">
    <location>
        <begin position="248"/>
        <end position="257"/>
    </location>
</feature>
<organism evidence="2 3">
    <name type="scientific">Amphilophus citrinellus</name>
    <name type="common">Midas cichlid</name>
    <name type="synonym">Cichlasoma citrinellum</name>
    <dbReference type="NCBI Taxonomy" id="61819"/>
    <lineage>
        <taxon>Eukaryota</taxon>
        <taxon>Metazoa</taxon>
        <taxon>Chordata</taxon>
        <taxon>Craniata</taxon>
        <taxon>Vertebrata</taxon>
        <taxon>Euteleostomi</taxon>
        <taxon>Actinopterygii</taxon>
        <taxon>Neopterygii</taxon>
        <taxon>Teleostei</taxon>
        <taxon>Neoteleostei</taxon>
        <taxon>Acanthomorphata</taxon>
        <taxon>Ovalentaria</taxon>
        <taxon>Cichlomorphae</taxon>
        <taxon>Cichliformes</taxon>
        <taxon>Cichlidae</taxon>
        <taxon>New World cichlids</taxon>
        <taxon>Cichlasomatinae</taxon>
        <taxon>Heroini</taxon>
        <taxon>Amphilophus</taxon>
    </lineage>
</organism>
<feature type="compositionally biased region" description="Basic and acidic residues" evidence="1">
    <location>
        <begin position="236"/>
        <end position="247"/>
    </location>
</feature>
<dbReference type="OMA" id="MWPASEV"/>
<feature type="region of interest" description="Disordered" evidence="1">
    <location>
        <begin position="236"/>
        <end position="257"/>
    </location>
</feature>
<dbReference type="Ensembl" id="ENSACIT00000029566.1">
    <property type="protein sequence ID" value="ENSACIP00000028800.1"/>
    <property type="gene ID" value="ENSACIG00000022278.1"/>
</dbReference>
<dbReference type="GeneTree" id="ENSGT00940000176969"/>
<name>A0A3Q0SV64_AMPCI</name>
<proteinExistence type="predicted"/>
<evidence type="ECO:0000256" key="1">
    <source>
        <dbReference type="SAM" id="MobiDB-lite"/>
    </source>
</evidence>
<reference evidence="2" key="2">
    <citation type="submission" date="2025-09" db="UniProtKB">
        <authorList>
            <consortium name="Ensembl"/>
        </authorList>
    </citation>
    <scope>IDENTIFICATION</scope>
</reference>
<protein>
    <submittedName>
        <fullName evidence="2">Uncharacterized protein</fullName>
    </submittedName>
</protein>
<dbReference type="Proteomes" id="UP000261340">
    <property type="component" value="Unplaced"/>
</dbReference>
<dbReference type="AlphaFoldDB" id="A0A3Q0SV64"/>
<dbReference type="STRING" id="61819.ENSACIP00000028800"/>
<keyword evidence="3" id="KW-1185">Reference proteome</keyword>